<dbReference type="RefSeq" id="WP_036430215.1">
    <property type="nucleotide sequence ID" value="NZ_AP022325.1"/>
</dbReference>
<dbReference type="EMBL" id="AP022325">
    <property type="protein sequence ID" value="BBU47906.1"/>
    <property type="molecule type" value="Genomic_DNA"/>
</dbReference>
<keyword evidence="2" id="KW-1185">Reference proteome</keyword>
<protein>
    <recommendedName>
        <fullName evidence="3">DUF1492 domain-containing protein</fullName>
    </recommendedName>
</protein>
<gene>
    <name evidence="1" type="ORF">JPM2_5990</name>
</gene>
<evidence type="ECO:0008006" key="3">
    <source>
        <dbReference type="Google" id="ProtNLM"/>
    </source>
</evidence>
<dbReference type="AlphaFoldDB" id="A0A809SK99"/>
<dbReference type="NCBIfam" id="NF045770">
    <property type="entry name" value="MPN403_MG284_C"/>
    <property type="match status" value="1"/>
</dbReference>
<reference evidence="1 2" key="1">
    <citation type="submission" date="2020-01" db="EMBL/GenBank/DDBJ databases">
        <title>Complete genome sequence of Mycoplasma felis strain Myco-2.</title>
        <authorList>
            <person name="Kinoshita Y."/>
            <person name="Niwa H."/>
            <person name="Uchida-Fujii E."/>
            <person name="Nukada T."/>
        </authorList>
    </citation>
    <scope>NUCLEOTIDE SEQUENCE [LARGE SCALE GENOMIC DNA]</scope>
    <source>
        <strain evidence="1 2">Myco-2</strain>
    </source>
</reference>
<dbReference type="KEGG" id="mfel:JPM2_5990"/>
<accession>A0A809SK99</accession>
<proteinExistence type="predicted"/>
<organism evidence="1 2">
    <name type="scientific">Mycoplasmopsis felis</name>
    <dbReference type="NCBI Taxonomy" id="33923"/>
    <lineage>
        <taxon>Bacteria</taxon>
        <taxon>Bacillati</taxon>
        <taxon>Mycoplasmatota</taxon>
        <taxon>Mycoplasmoidales</taxon>
        <taxon>Metamycoplasmataceae</taxon>
        <taxon>Mycoplasmopsis</taxon>
    </lineage>
</organism>
<evidence type="ECO:0000313" key="2">
    <source>
        <dbReference type="Proteomes" id="UP000464317"/>
    </source>
</evidence>
<name>A0A809SK99_9BACT</name>
<dbReference type="Proteomes" id="UP000464317">
    <property type="component" value="Chromosome"/>
</dbReference>
<evidence type="ECO:0000313" key="1">
    <source>
        <dbReference type="EMBL" id="BBU47906.1"/>
    </source>
</evidence>
<dbReference type="InterPro" id="IPR058231">
    <property type="entry name" value="MG284-like_C"/>
</dbReference>
<sequence length="149" mass="18099">MNREKETHIAPFIFVTQETNENLIKNKDNYNFQLSLMKKLFDSYDNYKDEMIKKLLSLKFKNEYLLKDTTKEIQQVEKCLEDKNNVIHTILNYLTPRNAWIIEKCYLDKVTKHNTTWYSDHFSKTTFYKYKKEAVSQFVNYFYNTIIST</sequence>
<dbReference type="GeneID" id="89496840"/>